<dbReference type="EMBL" id="PHFW01000001">
    <property type="protein sequence ID" value="PQM29545.1"/>
    <property type="molecule type" value="Genomic_DNA"/>
</dbReference>
<gene>
    <name evidence="1" type="ORF">CVO77_01095</name>
</gene>
<evidence type="ECO:0000313" key="1">
    <source>
        <dbReference type="EMBL" id="PQM29545.1"/>
    </source>
</evidence>
<evidence type="ECO:0000313" key="2">
    <source>
        <dbReference type="Proteomes" id="UP000238954"/>
    </source>
</evidence>
<dbReference type="Proteomes" id="UP000238954">
    <property type="component" value="Chromosome"/>
</dbReference>
<comment type="caution">
    <text evidence="1">The sequence shown here is derived from an EMBL/GenBank/DDBJ whole genome shotgun (WGS) entry which is preliminary data.</text>
</comment>
<dbReference type="GO" id="GO:0005198">
    <property type="term" value="F:structural molecule activity"/>
    <property type="evidence" value="ECO:0007669"/>
    <property type="project" value="InterPro"/>
</dbReference>
<reference evidence="2" key="1">
    <citation type="submission" date="2017-11" db="EMBL/GenBank/DDBJ databases">
        <title>The complete genome sequence of Sphingopyxis pomeranensis sp. nov. strain WS5A3p.</title>
        <authorList>
            <person name="Kaminski M.A."/>
        </authorList>
    </citation>
    <scope>NUCLEOTIDE SEQUENCE [LARGE SCALE GENOMIC DNA]</scope>
    <source>
        <strain evidence="2">WS5A3p</strain>
    </source>
</reference>
<accession>A0A2S8BAV1</accession>
<proteinExistence type="predicted"/>
<dbReference type="AlphaFoldDB" id="A0A2S8BAV1"/>
<sequence length="389" mass="43338">MGIARVLPGETLKNIKFENRVVTKPILNPIIGWKQEFYCFYVRITDLLNDAIRDMFVDPTNSEITAGVEAANSAAWYCAKGGVNWMKLATTRICDTWFRDDGEATATYALANGIPIVQVRQQSFLDSLTDEDDMPEGAAISGATDAGDLEKLMEAFEQLRALGMADMTYEDWLRSQGIAIPGKDEAKPELLWRVSDFQYPTNHIGTDSTNQGVPTSAVSWVFNTGDRKPKFFKEPGFICMYSVTRPKIYWGGLAGSASGFAKRAWDWMPNYLRQMPETSLKSFAVDTGPLGDRTTLADGYFLDMRDELLFGDQWQNVSAFGADPTTSYAHHILPLPAGASIKYKYLSEAMINGFFFDAVNNAYVTHDGYFSLSIMGHEVDYTVGNFAEV</sequence>
<dbReference type="InterPro" id="IPR037002">
    <property type="entry name" value="Microviridae_protein_F_sf"/>
</dbReference>
<protein>
    <submittedName>
        <fullName evidence="1">Uncharacterized protein</fullName>
    </submittedName>
</protein>
<dbReference type="Gene3D" id="2.60.169.10">
    <property type="entry name" value="Microviridae F protein"/>
    <property type="match status" value="1"/>
</dbReference>
<name>A0A2S8BAV1_9SPHN</name>
<keyword evidence="2" id="KW-1185">Reference proteome</keyword>
<organism evidence="1 2">
    <name type="scientific">Sphingopyxis lindanitolerans</name>
    <dbReference type="NCBI Taxonomy" id="2054227"/>
    <lineage>
        <taxon>Bacteria</taxon>
        <taxon>Pseudomonadati</taxon>
        <taxon>Pseudomonadota</taxon>
        <taxon>Alphaproteobacteria</taxon>
        <taxon>Sphingomonadales</taxon>
        <taxon>Sphingomonadaceae</taxon>
        <taxon>Sphingopyxis</taxon>
    </lineage>
</organism>